<dbReference type="Proteomes" id="UP001574673">
    <property type="component" value="Unassembled WGS sequence"/>
</dbReference>
<evidence type="ECO:0000256" key="1">
    <source>
        <dbReference type="ARBA" id="ARBA00006056"/>
    </source>
</evidence>
<dbReference type="SUPFAM" id="SSF89733">
    <property type="entry name" value="L-sulfolactate dehydrogenase-like"/>
    <property type="match status" value="1"/>
</dbReference>
<dbReference type="InterPro" id="IPR003767">
    <property type="entry name" value="Malate/L-lactate_DH-like"/>
</dbReference>
<dbReference type="RefSeq" id="WP_418891703.1">
    <property type="nucleotide sequence ID" value="NZ_JBEUWX010000002.1"/>
</dbReference>
<keyword evidence="2" id="KW-0560">Oxidoreductase</keyword>
<protein>
    <submittedName>
        <fullName evidence="3">Ldh family oxidoreductase</fullName>
    </submittedName>
</protein>
<comment type="similarity">
    <text evidence="1">Belongs to the LDH2/MDH2 oxidoreductase family.</text>
</comment>
<dbReference type="InterPro" id="IPR043143">
    <property type="entry name" value="Mal/L-sulf/L-lact_DH-like_NADP"/>
</dbReference>
<dbReference type="InterPro" id="IPR043144">
    <property type="entry name" value="Mal/L-sulf/L-lact_DH-like_ah"/>
</dbReference>
<evidence type="ECO:0000313" key="4">
    <source>
        <dbReference type="Proteomes" id="UP001574673"/>
    </source>
</evidence>
<sequence>MAIAEITNRYRAESLRKFAASLFIAAGMDADKAVVVAEVLVTGDMVGQCTHGIALCPQYIDQIEQGLMATHGEPSVIRDSDSLFVWDGAYLPGPWLVSQAIGQACERVGAQGVVTGVIRRSHHIACLTASLKQATDRGYLILLASSDPAFGFVAPHGGKEPLLTPNPIAFGYPGTRQPVWIDISTSITTVGMARQKAAADERFAHPWLMDAAGRPSDDPHVLDPGAGGALLPLGGLEYGHKGFGLALMVEMLTHGLAGFGRPDAEKRWGAGVFLQVLDPQAFGGREDFLRLADDMTARCHANAPRDPARPVRLPGEMAQQRMREAERSGIELAAPVRAALADKARRYGVPLPEPINAGV</sequence>
<gene>
    <name evidence="3" type="ORF">ABCS64_10100</name>
</gene>
<dbReference type="InterPro" id="IPR036111">
    <property type="entry name" value="Mal/L-sulfo/L-lacto_DH-like_sf"/>
</dbReference>
<dbReference type="EMBL" id="JBEUWX010000002">
    <property type="protein sequence ID" value="MFA9950662.1"/>
    <property type="molecule type" value="Genomic_DNA"/>
</dbReference>
<name>A0ABV4UGA4_9RHOO</name>
<dbReference type="Pfam" id="PF02615">
    <property type="entry name" value="Ldh_2"/>
    <property type="match status" value="1"/>
</dbReference>
<dbReference type="Gene3D" id="3.30.1370.60">
    <property type="entry name" value="Hypothetical oxidoreductase yiak, domain 2"/>
    <property type="match status" value="1"/>
</dbReference>
<organism evidence="3 4">
    <name type="scientific">Dentiradicibacter hellwigii</name>
    <dbReference type="NCBI Taxonomy" id="3149053"/>
    <lineage>
        <taxon>Bacteria</taxon>
        <taxon>Pseudomonadati</taxon>
        <taxon>Pseudomonadota</taxon>
        <taxon>Betaproteobacteria</taxon>
        <taxon>Rhodocyclales</taxon>
        <taxon>Rhodocyclaceae</taxon>
        <taxon>Dentiradicibacter</taxon>
    </lineage>
</organism>
<accession>A0ABV4UGA4</accession>
<proteinExistence type="inferred from homology"/>
<keyword evidence="4" id="KW-1185">Reference proteome</keyword>
<reference evidence="4" key="1">
    <citation type="submission" date="2024-06" db="EMBL/GenBank/DDBJ databases">
        <title>Radixoralia hellwigii gen. nov., sp nov., isolated from a root canal in the human oral cavity.</title>
        <authorList>
            <person name="Bartsch S."/>
            <person name="Wittmer A."/>
            <person name="Schulz A.-K."/>
            <person name="Neumann-Schaal M."/>
            <person name="Wolf J."/>
            <person name="Gronow S."/>
            <person name="Tennert C."/>
            <person name="Haecker G."/>
            <person name="Cieplik F."/>
            <person name="Al-Ahmad A."/>
        </authorList>
    </citation>
    <scope>NUCLEOTIDE SEQUENCE [LARGE SCALE GENOMIC DNA]</scope>
    <source>
        <strain evidence="4">Wk13</strain>
    </source>
</reference>
<dbReference type="PANTHER" id="PTHR11091:SF0">
    <property type="entry name" value="MALATE DEHYDROGENASE"/>
    <property type="match status" value="1"/>
</dbReference>
<comment type="caution">
    <text evidence="3">The sequence shown here is derived from an EMBL/GenBank/DDBJ whole genome shotgun (WGS) entry which is preliminary data.</text>
</comment>
<dbReference type="Gene3D" id="1.10.1530.10">
    <property type="match status" value="1"/>
</dbReference>
<evidence type="ECO:0000256" key="2">
    <source>
        <dbReference type="ARBA" id="ARBA00023002"/>
    </source>
</evidence>
<dbReference type="PANTHER" id="PTHR11091">
    <property type="entry name" value="OXIDOREDUCTASE-RELATED"/>
    <property type="match status" value="1"/>
</dbReference>
<evidence type="ECO:0000313" key="3">
    <source>
        <dbReference type="EMBL" id="MFA9950662.1"/>
    </source>
</evidence>